<dbReference type="GO" id="GO:0016079">
    <property type="term" value="P:synaptic vesicle exocytosis"/>
    <property type="evidence" value="ECO:0007669"/>
    <property type="project" value="InterPro"/>
</dbReference>
<dbReference type="InterPro" id="IPR033227">
    <property type="entry name" value="CAPS"/>
</dbReference>
<name>A0A8T2PPJ8_9TELE</name>
<dbReference type="AlphaFoldDB" id="A0A8T2PPJ8"/>
<dbReference type="GO" id="GO:0098978">
    <property type="term" value="C:glutamatergic synapse"/>
    <property type="evidence" value="ECO:0007669"/>
    <property type="project" value="TreeGrafter"/>
</dbReference>
<gene>
    <name evidence="3" type="ORF">JZ751_017853</name>
</gene>
<protein>
    <recommendedName>
        <fullName evidence="2">CAPS C2 domain-containing protein</fullName>
    </recommendedName>
</protein>
<reference evidence="3" key="1">
    <citation type="thesis" date="2021" institute="BYU ScholarsArchive" country="Provo, UT, USA">
        <title>Applications of and Algorithms for Genome Assembly and Genomic Analyses with an Emphasis on Marine Teleosts.</title>
        <authorList>
            <person name="Pickett B.D."/>
        </authorList>
    </citation>
    <scope>NUCLEOTIDE SEQUENCE</scope>
    <source>
        <strain evidence="3">HI-2016</strain>
    </source>
</reference>
<accession>A0A8T2PPJ8</accession>
<dbReference type="EMBL" id="JAFBMS010000004">
    <property type="protein sequence ID" value="KAG9353277.1"/>
    <property type="molecule type" value="Genomic_DNA"/>
</dbReference>
<dbReference type="GO" id="GO:1990504">
    <property type="term" value="P:dense core granule exocytosis"/>
    <property type="evidence" value="ECO:0007669"/>
    <property type="project" value="InterPro"/>
</dbReference>
<dbReference type="InterPro" id="IPR057457">
    <property type="entry name" value="CAPS_C2"/>
</dbReference>
<sequence>MEAMYIEELKSSVNLLMANLESMPVSKGGDFKLQKLKRGHNTSIIDMGQEDENQLSKSDVVLSFTLEVVIMEVQGLKSLAPNRIVYCTMEVEGGQKLQTDQAEASKPTGCPVCDVQSKPTAGGAVEAVPQGSRCSLGQDEEEEERSSPLCCHHSAAEAKFHFVSRLCQNFLSL</sequence>
<evidence type="ECO:0000259" key="2">
    <source>
        <dbReference type="Pfam" id="PF25341"/>
    </source>
</evidence>
<evidence type="ECO:0000256" key="1">
    <source>
        <dbReference type="ARBA" id="ARBA00022723"/>
    </source>
</evidence>
<dbReference type="PANTHER" id="PTHR12166">
    <property type="entry name" value="CALCIUM-DEPENDENT SECRETION ACTIVATOR"/>
    <property type="match status" value="1"/>
</dbReference>
<dbReference type="GO" id="GO:0045921">
    <property type="term" value="P:positive regulation of exocytosis"/>
    <property type="evidence" value="ECO:0007669"/>
    <property type="project" value="TreeGrafter"/>
</dbReference>
<dbReference type="Pfam" id="PF25341">
    <property type="entry name" value="C2_CAPS"/>
    <property type="match status" value="1"/>
</dbReference>
<dbReference type="Proteomes" id="UP000824540">
    <property type="component" value="Unassembled WGS sequence"/>
</dbReference>
<feature type="domain" description="CAPS C2" evidence="2">
    <location>
        <begin position="85"/>
        <end position="108"/>
    </location>
</feature>
<keyword evidence="4" id="KW-1185">Reference proteome</keyword>
<evidence type="ECO:0000313" key="3">
    <source>
        <dbReference type="EMBL" id="KAG9353277.1"/>
    </source>
</evidence>
<evidence type="ECO:0000313" key="4">
    <source>
        <dbReference type="Proteomes" id="UP000824540"/>
    </source>
</evidence>
<dbReference type="PANTHER" id="PTHR12166:SF6">
    <property type="entry name" value="CALCIUM-DEPENDENT SECRETION ACTIVATOR 1"/>
    <property type="match status" value="1"/>
</dbReference>
<proteinExistence type="predicted"/>
<dbReference type="GO" id="GO:0098793">
    <property type="term" value="C:presynapse"/>
    <property type="evidence" value="ECO:0007669"/>
    <property type="project" value="GOC"/>
</dbReference>
<organism evidence="3 4">
    <name type="scientific">Albula glossodonta</name>
    <name type="common">roundjaw bonefish</name>
    <dbReference type="NCBI Taxonomy" id="121402"/>
    <lineage>
        <taxon>Eukaryota</taxon>
        <taxon>Metazoa</taxon>
        <taxon>Chordata</taxon>
        <taxon>Craniata</taxon>
        <taxon>Vertebrata</taxon>
        <taxon>Euteleostomi</taxon>
        <taxon>Actinopterygii</taxon>
        <taxon>Neopterygii</taxon>
        <taxon>Teleostei</taxon>
        <taxon>Albuliformes</taxon>
        <taxon>Albulidae</taxon>
        <taxon>Albula</taxon>
    </lineage>
</organism>
<comment type="caution">
    <text evidence="3">The sequence shown here is derived from an EMBL/GenBank/DDBJ whole genome shotgun (WGS) entry which is preliminary data.</text>
</comment>
<keyword evidence="1" id="KW-0479">Metal-binding</keyword>
<dbReference type="GO" id="GO:0046872">
    <property type="term" value="F:metal ion binding"/>
    <property type="evidence" value="ECO:0007669"/>
    <property type="project" value="UniProtKB-KW"/>
</dbReference>
<dbReference type="OrthoDB" id="8815503at2759"/>